<sequence length="354" mass="37663">MIMNSRKVQILEINGDPMKIIILGFGAVGQGVARVLSVKKDYLKKKYGLNPSIVAVGDRSGAAINPDGLDEELLLKTKEKTGKISSFPEYGIPGVESINILDEVEYDCLVEVTPTDIHDGEPARSHMIKAMEDGKDVVTSNKGPLALSFQELATTAQSNSVEFKFEASVGGAMPIINFAHETLAGCSIESIFGILNGTTNYILSRMANEGSSYEQTLSEAQELGIAETDPYQDVEGIDAACKIVILANSVLNLPATLKDVEVEGISRITAESIALAKKEGMLIKLIGEASPDTLEVSPRLVRQGSPLAVEGTLNLATLKTDLADEVTVVGKGAGSVETASAILSDIISVWKVRK</sequence>
<dbReference type="InterPro" id="IPR036291">
    <property type="entry name" value="NAD(P)-bd_dom_sf"/>
</dbReference>
<keyword evidence="11" id="KW-0521">NADP</keyword>
<evidence type="ECO:0000256" key="5">
    <source>
        <dbReference type="ARBA" id="ARBA00013376"/>
    </source>
</evidence>
<evidence type="ECO:0000256" key="7">
    <source>
        <dbReference type="ARBA" id="ARBA00022697"/>
    </source>
</evidence>
<proteinExistence type="inferred from homology"/>
<evidence type="ECO:0000259" key="12">
    <source>
        <dbReference type="Pfam" id="PF00742"/>
    </source>
</evidence>
<evidence type="ECO:0000256" key="8">
    <source>
        <dbReference type="ARBA" id="ARBA00023002"/>
    </source>
</evidence>
<keyword evidence="6" id="KW-0028">Amino-acid biosynthesis</keyword>
<evidence type="ECO:0000313" key="17">
    <source>
        <dbReference type="Proteomes" id="UP000062768"/>
    </source>
</evidence>
<dbReference type="Proteomes" id="UP000062768">
    <property type="component" value="Chromosome I"/>
</dbReference>
<organism evidence="14 16">
    <name type="scientific">Methanobacterium formicicum</name>
    <dbReference type="NCBI Taxonomy" id="2162"/>
    <lineage>
        <taxon>Archaea</taxon>
        <taxon>Methanobacteriati</taxon>
        <taxon>Methanobacteriota</taxon>
        <taxon>Methanomada group</taxon>
        <taxon>Methanobacteria</taxon>
        <taxon>Methanobacteriales</taxon>
        <taxon>Methanobacteriaceae</taxon>
        <taxon>Methanobacterium</taxon>
    </lineage>
</organism>
<evidence type="ECO:0000256" key="10">
    <source>
        <dbReference type="PIRSR" id="PIRSR036497-1"/>
    </source>
</evidence>
<dbReference type="EMBL" id="LN734822">
    <property type="protein sequence ID" value="CEL24575.1"/>
    <property type="molecule type" value="Genomic_DNA"/>
</dbReference>
<evidence type="ECO:0000313" key="15">
    <source>
        <dbReference type="EMBL" id="CEL24575.1"/>
    </source>
</evidence>
<dbReference type="PATRIC" id="fig|2162.10.peg.980"/>
<dbReference type="Gene3D" id="3.40.50.720">
    <property type="entry name" value="NAD(P)-binding Rossmann-like Domain"/>
    <property type="match status" value="1"/>
</dbReference>
<evidence type="ECO:0000259" key="13">
    <source>
        <dbReference type="Pfam" id="PF03447"/>
    </source>
</evidence>
<dbReference type="GO" id="GO:0009086">
    <property type="term" value="P:methionine biosynthetic process"/>
    <property type="evidence" value="ECO:0007669"/>
    <property type="project" value="UniProtKB-KW"/>
</dbReference>
<evidence type="ECO:0000256" key="2">
    <source>
        <dbReference type="ARBA" id="ARBA00005062"/>
    </source>
</evidence>
<dbReference type="Gene3D" id="3.30.360.10">
    <property type="entry name" value="Dihydrodipicolinate Reductase, domain 2"/>
    <property type="match status" value="1"/>
</dbReference>
<dbReference type="UniPathway" id="UPA00051">
    <property type="reaction ID" value="UER00465"/>
</dbReference>
<reference evidence="15" key="2">
    <citation type="submission" date="2014-09" db="EMBL/GenBank/DDBJ databases">
        <authorList>
            <person name="Bishop-Lilly K.A."/>
            <person name="Broomall S.M."/>
            <person name="Chain P.S."/>
            <person name="Chertkov O."/>
            <person name="Coyne S.R."/>
            <person name="Daligault H.E."/>
            <person name="Davenport K.W."/>
            <person name="Erkkila T."/>
            <person name="Frey K.G."/>
            <person name="Gibbons H.S."/>
            <person name="Gu W."/>
            <person name="Jaissle J."/>
            <person name="Johnson S.L."/>
            <person name="Koroleva G.I."/>
            <person name="Ladner J.T."/>
            <person name="Lo C.-C."/>
            <person name="Minogue T.D."/>
            <person name="Munk C."/>
            <person name="Palacios G.F."/>
            <person name="Redden C.L."/>
            <person name="Rosenzweig C.N."/>
            <person name="Scholz M.B."/>
            <person name="Teshima H."/>
            <person name="Xu Y."/>
        </authorList>
    </citation>
    <scope>NUCLEOTIDE SEQUENCE</scope>
    <source>
        <strain evidence="15">Mb9</strain>
    </source>
</reference>
<dbReference type="Proteomes" id="UP000029661">
    <property type="component" value="Chromosome"/>
</dbReference>
<feature type="binding site" evidence="11">
    <location>
        <position position="227"/>
    </location>
    <ligand>
        <name>L-homoserine</name>
        <dbReference type="ChEBI" id="CHEBI:57476"/>
    </ligand>
</feature>
<dbReference type="GO" id="GO:0009088">
    <property type="term" value="P:threonine biosynthetic process"/>
    <property type="evidence" value="ECO:0007669"/>
    <property type="project" value="UniProtKB-UniPathway"/>
</dbReference>
<dbReference type="GO" id="GO:0050661">
    <property type="term" value="F:NADP binding"/>
    <property type="evidence" value="ECO:0007669"/>
    <property type="project" value="InterPro"/>
</dbReference>
<keyword evidence="7" id="KW-0791">Threonine biosynthesis</keyword>
<feature type="domain" description="Aspartate/homoserine dehydrogenase NAD-binding" evidence="13">
    <location>
        <begin position="24"/>
        <end position="166"/>
    </location>
</feature>
<evidence type="ECO:0000256" key="6">
    <source>
        <dbReference type="ARBA" id="ARBA00022605"/>
    </source>
</evidence>
<feature type="domain" description="Homoserine dehydrogenase catalytic" evidence="12">
    <location>
        <begin position="174"/>
        <end position="347"/>
    </location>
</feature>
<keyword evidence="17" id="KW-1185">Reference proteome</keyword>
<keyword evidence="9" id="KW-0486">Methionine biosynthesis</keyword>
<dbReference type="SUPFAM" id="SSF51735">
    <property type="entry name" value="NAD(P)-binding Rossmann-fold domains"/>
    <property type="match status" value="1"/>
</dbReference>
<keyword evidence="8 15" id="KW-0560">Oxidoreductase</keyword>
<dbReference type="NCBIfam" id="NF004912">
    <property type="entry name" value="PRK06270.1"/>
    <property type="match status" value="1"/>
</dbReference>
<dbReference type="InterPro" id="IPR001342">
    <property type="entry name" value="HDH_cat"/>
</dbReference>
<dbReference type="FunFam" id="3.30.360.10:FF:000005">
    <property type="entry name" value="Homoserine dehydrogenase"/>
    <property type="match status" value="1"/>
</dbReference>
<comment type="pathway">
    <text evidence="1">Amino-acid biosynthesis; L-threonine biosynthesis; L-threonine from L-aspartate: step 3/5.</text>
</comment>
<dbReference type="PROSITE" id="PS01042">
    <property type="entry name" value="HOMOSER_DHGENASE"/>
    <property type="match status" value="1"/>
</dbReference>
<evidence type="ECO:0000256" key="4">
    <source>
        <dbReference type="ARBA" id="ARBA00013213"/>
    </source>
</evidence>
<accession>A0A089ZGG8</accession>
<dbReference type="SUPFAM" id="SSF55347">
    <property type="entry name" value="Glyceraldehyde-3-phosphate dehydrogenase-like, C-terminal domain"/>
    <property type="match status" value="1"/>
</dbReference>
<dbReference type="PANTHER" id="PTHR43331:SF1">
    <property type="entry name" value="HOMOSERINE DEHYDROGENASE"/>
    <property type="match status" value="1"/>
</dbReference>
<dbReference type="InterPro" id="IPR019811">
    <property type="entry name" value="HDH_CS"/>
</dbReference>
<evidence type="ECO:0000313" key="16">
    <source>
        <dbReference type="Proteomes" id="UP000029661"/>
    </source>
</evidence>
<dbReference type="STRING" id="2162.BRM9_1375"/>
<dbReference type="PANTHER" id="PTHR43331">
    <property type="entry name" value="HOMOSERINE DEHYDROGENASE"/>
    <property type="match status" value="1"/>
</dbReference>
<reference evidence="14" key="1">
    <citation type="submission" date="2013-12" db="EMBL/GenBank/DDBJ databases">
        <title>The complete genome sequence of Methanobacterium sp. BRM9.</title>
        <authorList>
            <consortium name="Pastoral Greenhouse Gas Research Consortium"/>
            <person name="Kelly W.J."/>
            <person name="Leahy S.C."/>
            <person name="Perry R."/>
            <person name="Li D."/>
            <person name="Altermann E."/>
            <person name="Lambie S.C."/>
            <person name="Attwood G.T."/>
        </authorList>
    </citation>
    <scope>NUCLEOTIDE SEQUENCE [LARGE SCALE GENOMIC DNA]</scope>
    <source>
        <strain evidence="14">BRM9</strain>
    </source>
</reference>
<comment type="pathway">
    <text evidence="2">Amino-acid biosynthesis; L-methionine biosynthesis via de novo pathway; L-homoserine from L-aspartate: step 3/3.</text>
</comment>
<dbReference type="EC" id="1.1.1.3" evidence="4"/>
<dbReference type="NCBIfam" id="NF004976">
    <property type="entry name" value="PRK06349.1"/>
    <property type="match status" value="1"/>
</dbReference>
<evidence type="ECO:0000256" key="3">
    <source>
        <dbReference type="ARBA" id="ARBA00006753"/>
    </source>
</evidence>
<dbReference type="FunFam" id="3.40.50.720:FF:000554">
    <property type="entry name" value="Homoserine dehydrogenase"/>
    <property type="match status" value="1"/>
</dbReference>
<dbReference type="Pfam" id="PF00742">
    <property type="entry name" value="Homoserine_dh"/>
    <property type="match status" value="1"/>
</dbReference>
<dbReference type="UniPathway" id="UPA00050">
    <property type="reaction ID" value="UER00063"/>
</dbReference>
<comment type="similarity">
    <text evidence="3">Belongs to the homoserine dehydrogenase family.</text>
</comment>
<protein>
    <recommendedName>
        <fullName evidence="5">Homoserine dehydrogenase</fullName>
        <ecNumber evidence="4">1.1.1.3</ecNumber>
    </recommendedName>
</protein>
<feature type="binding site" evidence="11">
    <location>
        <begin position="24"/>
        <end position="29"/>
    </location>
    <ligand>
        <name>NADP(+)</name>
        <dbReference type="ChEBI" id="CHEBI:58349"/>
    </ligand>
</feature>
<feature type="active site" description="Proton donor" evidence="10">
    <location>
        <position position="242"/>
    </location>
</feature>
<dbReference type="PIRSF" id="PIRSF036497">
    <property type="entry name" value="HDH_short"/>
    <property type="match status" value="1"/>
</dbReference>
<evidence type="ECO:0000256" key="1">
    <source>
        <dbReference type="ARBA" id="ARBA00005056"/>
    </source>
</evidence>
<dbReference type="AlphaFoldDB" id="A0A089ZGG8"/>
<feature type="binding site" evidence="11">
    <location>
        <position position="142"/>
    </location>
    <ligand>
        <name>NADPH</name>
        <dbReference type="ChEBI" id="CHEBI:57783"/>
    </ligand>
</feature>
<gene>
    <name evidence="14" type="primary">hom2</name>
    <name evidence="15" type="synonym">hom1</name>
    <name evidence="14" type="ORF">BRM9_1375</name>
    <name evidence="15" type="ORF">MB9_0935</name>
</gene>
<dbReference type="Pfam" id="PF03447">
    <property type="entry name" value="NAD_binding_3"/>
    <property type="match status" value="1"/>
</dbReference>
<name>A0A089ZGG8_METFO</name>
<evidence type="ECO:0000256" key="11">
    <source>
        <dbReference type="PIRSR" id="PIRSR036497-2"/>
    </source>
</evidence>
<dbReference type="EMBL" id="CP006933">
    <property type="protein sequence ID" value="AIS32190.1"/>
    <property type="molecule type" value="Genomic_DNA"/>
</dbReference>
<dbReference type="InterPro" id="IPR005106">
    <property type="entry name" value="Asp/hSer_DH_NAD-bd"/>
</dbReference>
<dbReference type="KEGG" id="mfc:BRM9_1375"/>
<dbReference type="InterPro" id="IPR022697">
    <property type="entry name" value="HDH_short"/>
</dbReference>
<dbReference type="GO" id="GO:0004412">
    <property type="term" value="F:homoserine dehydrogenase activity"/>
    <property type="evidence" value="ECO:0007669"/>
    <property type="project" value="UniProtKB-EC"/>
</dbReference>
<evidence type="ECO:0000256" key="9">
    <source>
        <dbReference type="ARBA" id="ARBA00023167"/>
    </source>
</evidence>
<evidence type="ECO:0000313" key="14">
    <source>
        <dbReference type="EMBL" id="AIS32190.1"/>
    </source>
</evidence>